<dbReference type="GO" id="GO:0031071">
    <property type="term" value="F:cysteine desulfurase activity"/>
    <property type="evidence" value="ECO:0007669"/>
    <property type="project" value="UniProtKB-EC"/>
</dbReference>
<dbReference type="Gene3D" id="3.90.1150.10">
    <property type="entry name" value="Aspartate Aminotransferase, domain 1"/>
    <property type="match status" value="1"/>
</dbReference>
<dbReference type="InterPro" id="IPR015422">
    <property type="entry name" value="PyrdxlP-dep_Trfase_small"/>
</dbReference>
<proteinExistence type="inferred from homology"/>
<evidence type="ECO:0000256" key="3">
    <source>
        <dbReference type="ARBA" id="ARBA00022679"/>
    </source>
</evidence>
<gene>
    <name evidence="10" type="ORF">RHABOEDO_001765</name>
</gene>
<evidence type="ECO:0000256" key="7">
    <source>
        <dbReference type="ARBA" id="ARBA00023014"/>
    </source>
</evidence>
<reference evidence="10 11" key="1">
    <citation type="journal article" date="2022" name="bioRxiv">
        <title>Ecology and evolution of chlamydial symbionts of arthropods.</title>
        <authorList>
            <person name="Halter T."/>
            <person name="Koestlbacher S."/>
            <person name="Collingro A."/>
            <person name="Sixt B.S."/>
            <person name="Toenshoff E.R."/>
            <person name="Hendrickx F."/>
            <person name="Kostanjsek R."/>
            <person name="Horn M."/>
        </authorList>
    </citation>
    <scope>NUCLEOTIDE SEQUENCE [LARGE SCALE GENOMIC DNA]</scope>
    <source>
        <strain evidence="10">W744xW776</strain>
    </source>
</reference>
<feature type="domain" description="Aminotransferase class V" evidence="9">
    <location>
        <begin position="2"/>
        <end position="220"/>
    </location>
</feature>
<dbReference type="EMBL" id="CP075587">
    <property type="protein sequence ID" value="QYF49425.1"/>
    <property type="molecule type" value="Genomic_DNA"/>
</dbReference>
<dbReference type="PANTHER" id="PTHR11601:SF34">
    <property type="entry name" value="CYSTEINE DESULFURASE"/>
    <property type="match status" value="1"/>
</dbReference>
<dbReference type="EC" id="2.8.1.7" evidence="10"/>
<dbReference type="Pfam" id="PF00266">
    <property type="entry name" value="Aminotran_5"/>
    <property type="match status" value="1"/>
</dbReference>
<keyword evidence="4" id="KW-0479">Metal-binding</keyword>
<dbReference type="InterPro" id="IPR015421">
    <property type="entry name" value="PyrdxlP-dep_Trfase_major"/>
</dbReference>
<comment type="cofactor">
    <cofactor evidence="1">
        <name>pyridoxal 5'-phosphate</name>
        <dbReference type="ChEBI" id="CHEBI:597326"/>
    </cofactor>
</comment>
<keyword evidence="6" id="KW-0408">Iron</keyword>
<name>A0ABX8V2F7_9BACT</name>
<dbReference type="InterPro" id="IPR015424">
    <property type="entry name" value="PyrdxlP-dep_Trfase"/>
</dbReference>
<dbReference type="PIRSF" id="PIRSF005572">
    <property type="entry name" value="NifS"/>
    <property type="match status" value="1"/>
</dbReference>
<accession>A0ABX8V2F7</accession>
<sequence length="373" mass="41682">MIYLDHHSATKPSLSAIERMLVFFKNDWGDPLAPHFMGQQMVVSMKKNTKRFADLLGLNPQDRIFCFQNRLEALSHLAFSHYRNTVYQTGKNQILTTNIEDRGSLEIWRELENIGCICRQIEVNEQGQITQEILDKALLPKVSILSLSWANSMTGVIHPVADLAELCKERGILLHVDASSVLGKVHLCLRDLPIDFLTLEGSLIQAPRGTSVMIVKEHALFSCSQQPMPASLACLVAAVEENIALFESICLETARLRDEFEEKISLQISDAKILFTHVERLPNCSVIAFPAIHAEALLYLLNRKGIFASIGSGQYQSLSQILIKCHIAPDSAYTAISFSLSYETTEEQIQVAVCIIVDCVRQLKKMTLLGDAL</sequence>
<dbReference type="InterPro" id="IPR016454">
    <property type="entry name" value="Cysteine_dSase"/>
</dbReference>
<dbReference type="RefSeq" id="WP_215217690.1">
    <property type="nucleotide sequence ID" value="NZ_CP075587.1"/>
</dbReference>
<evidence type="ECO:0000313" key="11">
    <source>
        <dbReference type="Proteomes" id="UP000826014"/>
    </source>
</evidence>
<evidence type="ECO:0000256" key="4">
    <source>
        <dbReference type="ARBA" id="ARBA00022723"/>
    </source>
</evidence>
<keyword evidence="11" id="KW-1185">Reference proteome</keyword>
<dbReference type="SUPFAM" id="SSF53383">
    <property type="entry name" value="PLP-dependent transferases"/>
    <property type="match status" value="1"/>
</dbReference>
<evidence type="ECO:0000256" key="6">
    <source>
        <dbReference type="ARBA" id="ARBA00023004"/>
    </source>
</evidence>
<comment type="similarity">
    <text evidence="2">Belongs to the class-V pyridoxal-phosphate-dependent aminotransferase family. NifS/IscS subfamily.</text>
</comment>
<keyword evidence="3 10" id="KW-0808">Transferase</keyword>
<dbReference type="Gene3D" id="3.40.640.10">
    <property type="entry name" value="Type I PLP-dependent aspartate aminotransferase-like (Major domain)"/>
    <property type="match status" value="1"/>
</dbReference>
<evidence type="ECO:0000256" key="5">
    <source>
        <dbReference type="ARBA" id="ARBA00022898"/>
    </source>
</evidence>
<organism evidence="10 11">
    <name type="scientific">Candidatus Rhabdochlamydia oedothoracis</name>
    <dbReference type="NCBI Taxonomy" id="2720720"/>
    <lineage>
        <taxon>Bacteria</taxon>
        <taxon>Pseudomonadati</taxon>
        <taxon>Chlamydiota</taxon>
        <taxon>Chlamydiia</taxon>
        <taxon>Parachlamydiales</taxon>
        <taxon>Candidatus Rhabdochlamydiaceae</taxon>
        <taxon>Candidatus Rhabdochlamydia</taxon>
    </lineage>
</organism>
<keyword evidence="7" id="KW-0411">Iron-sulfur</keyword>
<dbReference type="InterPro" id="IPR000192">
    <property type="entry name" value="Aminotrans_V_dom"/>
</dbReference>
<evidence type="ECO:0000256" key="8">
    <source>
        <dbReference type="ARBA" id="ARBA00050776"/>
    </source>
</evidence>
<protein>
    <submittedName>
        <fullName evidence="10">Cysteine desulfurase NifS</fullName>
        <ecNumber evidence="10">2.8.1.7</ecNumber>
    </submittedName>
</protein>
<keyword evidence="5" id="KW-0663">Pyridoxal phosphate</keyword>
<comment type="catalytic activity">
    <reaction evidence="8">
        <text>(sulfur carrier)-H + L-cysteine = (sulfur carrier)-SH + L-alanine</text>
        <dbReference type="Rhea" id="RHEA:43892"/>
        <dbReference type="Rhea" id="RHEA-COMP:14737"/>
        <dbReference type="Rhea" id="RHEA-COMP:14739"/>
        <dbReference type="ChEBI" id="CHEBI:29917"/>
        <dbReference type="ChEBI" id="CHEBI:35235"/>
        <dbReference type="ChEBI" id="CHEBI:57972"/>
        <dbReference type="ChEBI" id="CHEBI:64428"/>
        <dbReference type="EC" id="2.8.1.7"/>
    </reaction>
</comment>
<dbReference type="Proteomes" id="UP000826014">
    <property type="component" value="Chromosome"/>
</dbReference>
<evidence type="ECO:0000313" key="10">
    <source>
        <dbReference type="EMBL" id="QYF49425.1"/>
    </source>
</evidence>
<evidence type="ECO:0000256" key="2">
    <source>
        <dbReference type="ARBA" id="ARBA00006490"/>
    </source>
</evidence>
<evidence type="ECO:0000256" key="1">
    <source>
        <dbReference type="ARBA" id="ARBA00001933"/>
    </source>
</evidence>
<dbReference type="PANTHER" id="PTHR11601">
    <property type="entry name" value="CYSTEINE DESULFURYLASE FAMILY MEMBER"/>
    <property type="match status" value="1"/>
</dbReference>
<evidence type="ECO:0000259" key="9">
    <source>
        <dbReference type="Pfam" id="PF00266"/>
    </source>
</evidence>